<dbReference type="Pfam" id="PF02743">
    <property type="entry name" value="dCache_1"/>
    <property type="match status" value="1"/>
</dbReference>
<evidence type="ECO:0000256" key="5">
    <source>
        <dbReference type="ARBA" id="ARBA00022989"/>
    </source>
</evidence>
<evidence type="ECO:0000256" key="2">
    <source>
        <dbReference type="ARBA" id="ARBA00022475"/>
    </source>
</evidence>
<dbReference type="CDD" id="cd12912">
    <property type="entry name" value="PDC2_MCP_like"/>
    <property type="match status" value="1"/>
</dbReference>
<feature type="domain" description="HAMP" evidence="12">
    <location>
        <begin position="297"/>
        <end position="349"/>
    </location>
</feature>
<evidence type="ECO:0000259" key="11">
    <source>
        <dbReference type="PROSITE" id="PS50111"/>
    </source>
</evidence>
<dbReference type="GO" id="GO:0007165">
    <property type="term" value="P:signal transduction"/>
    <property type="evidence" value="ECO:0007669"/>
    <property type="project" value="UniProtKB-KW"/>
</dbReference>
<dbReference type="PROSITE" id="PS50111">
    <property type="entry name" value="CHEMOTAXIS_TRANSDUC_2"/>
    <property type="match status" value="1"/>
</dbReference>
<keyword evidence="4 10" id="KW-0812">Transmembrane</keyword>
<evidence type="ECO:0000256" key="10">
    <source>
        <dbReference type="SAM" id="Phobius"/>
    </source>
</evidence>
<dbReference type="CDD" id="cd11386">
    <property type="entry name" value="MCP_signal"/>
    <property type="match status" value="1"/>
</dbReference>
<dbReference type="RefSeq" id="WP_090943690.1">
    <property type="nucleotide sequence ID" value="NZ_FOTS01000069.1"/>
</dbReference>
<evidence type="ECO:0000256" key="4">
    <source>
        <dbReference type="ARBA" id="ARBA00022692"/>
    </source>
</evidence>
<evidence type="ECO:0000256" key="8">
    <source>
        <dbReference type="ARBA" id="ARBA00029447"/>
    </source>
</evidence>
<dbReference type="GO" id="GO:0006935">
    <property type="term" value="P:chemotaxis"/>
    <property type="evidence" value="ECO:0007669"/>
    <property type="project" value="UniProtKB-KW"/>
</dbReference>
<dbReference type="SMART" id="SM00304">
    <property type="entry name" value="HAMP"/>
    <property type="match status" value="1"/>
</dbReference>
<dbReference type="SUPFAM" id="SSF103190">
    <property type="entry name" value="Sensory domain-like"/>
    <property type="match status" value="1"/>
</dbReference>
<evidence type="ECO:0000259" key="12">
    <source>
        <dbReference type="PROSITE" id="PS50885"/>
    </source>
</evidence>
<dbReference type="STRING" id="1123291.SAMN04490355_10695"/>
<dbReference type="Proteomes" id="UP000199520">
    <property type="component" value="Unassembled WGS sequence"/>
</dbReference>
<keyword evidence="5 10" id="KW-1133">Transmembrane helix</keyword>
<organism evidence="13 14">
    <name type="scientific">Pelosinus propionicus DSM 13327</name>
    <dbReference type="NCBI Taxonomy" id="1123291"/>
    <lineage>
        <taxon>Bacteria</taxon>
        <taxon>Bacillati</taxon>
        <taxon>Bacillota</taxon>
        <taxon>Negativicutes</taxon>
        <taxon>Selenomonadales</taxon>
        <taxon>Sporomusaceae</taxon>
        <taxon>Pelosinus</taxon>
    </lineage>
</organism>
<dbReference type="Gene3D" id="3.30.450.20">
    <property type="entry name" value="PAS domain"/>
    <property type="match status" value="2"/>
</dbReference>
<dbReference type="AlphaFoldDB" id="A0A1I4PQ65"/>
<dbReference type="FunFam" id="1.10.287.950:FF:000001">
    <property type="entry name" value="Methyl-accepting chemotaxis sensory transducer"/>
    <property type="match status" value="1"/>
</dbReference>
<dbReference type="Gene3D" id="6.10.340.10">
    <property type="match status" value="1"/>
</dbReference>
<dbReference type="InterPro" id="IPR029151">
    <property type="entry name" value="Sensor-like_sf"/>
</dbReference>
<feature type="domain" description="Methyl-accepting transducer" evidence="11">
    <location>
        <begin position="368"/>
        <end position="639"/>
    </location>
</feature>
<keyword evidence="14" id="KW-1185">Reference proteome</keyword>
<evidence type="ECO:0000256" key="9">
    <source>
        <dbReference type="PROSITE-ProRule" id="PRU00284"/>
    </source>
</evidence>
<evidence type="ECO:0000256" key="7">
    <source>
        <dbReference type="ARBA" id="ARBA00023224"/>
    </source>
</evidence>
<dbReference type="Pfam" id="PF00015">
    <property type="entry name" value="MCPsignal"/>
    <property type="match status" value="1"/>
</dbReference>
<reference evidence="14" key="1">
    <citation type="submission" date="2016-10" db="EMBL/GenBank/DDBJ databases">
        <authorList>
            <person name="Varghese N."/>
            <person name="Submissions S."/>
        </authorList>
    </citation>
    <scope>NUCLEOTIDE SEQUENCE [LARGE SCALE GENOMIC DNA]</scope>
    <source>
        <strain evidence="14">DSM 13327</strain>
    </source>
</reference>
<dbReference type="InterPro" id="IPR033479">
    <property type="entry name" value="dCache_1"/>
</dbReference>
<dbReference type="EMBL" id="FOTS01000069">
    <property type="protein sequence ID" value="SFM29630.1"/>
    <property type="molecule type" value="Genomic_DNA"/>
</dbReference>
<keyword evidence="6 10" id="KW-0472">Membrane</keyword>
<keyword evidence="7 9" id="KW-0807">Transducer</keyword>
<comment type="similarity">
    <text evidence="8">Belongs to the methyl-accepting chemotaxis (MCP) protein family.</text>
</comment>
<evidence type="ECO:0000256" key="3">
    <source>
        <dbReference type="ARBA" id="ARBA00022500"/>
    </source>
</evidence>
<dbReference type="OrthoDB" id="136416at2"/>
<dbReference type="SUPFAM" id="SSF58104">
    <property type="entry name" value="Methyl-accepting chemotaxis protein (MCP) signaling domain"/>
    <property type="match status" value="1"/>
</dbReference>
<dbReference type="PANTHER" id="PTHR32089:SF112">
    <property type="entry name" value="LYSOZYME-LIKE PROTEIN-RELATED"/>
    <property type="match status" value="1"/>
</dbReference>
<dbReference type="SMART" id="SM00283">
    <property type="entry name" value="MA"/>
    <property type="match status" value="1"/>
</dbReference>
<sequence>MSVKKKLLFIMIVISFVPLILLSVISVRYLSAELEKETINQCKELAMEVNLQINGYLDKSFIALKTIAANPTVKAFDIPKVKTFLLQVQKVYPENSFALDDVKGNQVVRGDNIPVANIWERPFYQLALKGQEEVISGVVFSKNSNRFVINLVTPVRSTDAAGNVIGIMQGSITLTKISEFVTKLSNDNTLAYVIDGEGKVLAHPDQNLVKDRVDKIEVDFIKQGLSEKKSGFATIENKDAGKKLVTYTYDNRTGWLICLEVPYTVITEKTHSLLVMMGLVTLVVLVLVGIVAFYIAKSFSEPILKMQKLASQIAQGDLTQKIEISSKDEIGQLAAAFATMVTNLKKLVGQVQGNSHQLAAASEQLTSSAEQSALAANQVASSITEVAEGADQQYHVLGEVTTVIKQMSKNIQQAAKNASGVSQQSLKAVDTAQEGGRSVQGAVKQMLDIEDTVSASSMVVAQLGERSKEIGQIVDTISGIAGQTNLLALNAAIEAARAGEQGRGFAVVAEEVRKLAEQSQEAAKQIAHLIGEIQSETDKAVVAMQEGTTKVKAGAGVVNEAGDSFQEIIAMITNLSVQVGEISAVIGHLASDSQHVVLSVQKVDQLAKAAGGEVQNVSAATEEQAASMEEIAASSQRLAQMAQELQTAVSHFHI</sequence>
<dbReference type="InterPro" id="IPR003660">
    <property type="entry name" value="HAMP_dom"/>
</dbReference>
<keyword evidence="3" id="KW-0145">Chemotaxis</keyword>
<evidence type="ECO:0000313" key="13">
    <source>
        <dbReference type="EMBL" id="SFM29630.1"/>
    </source>
</evidence>
<feature type="transmembrane region" description="Helical" evidence="10">
    <location>
        <begin position="7"/>
        <end position="30"/>
    </location>
</feature>
<dbReference type="CDD" id="cd06225">
    <property type="entry name" value="HAMP"/>
    <property type="match status" value="1"/>
</dbReference>
<name>A0A1I4PQ65_9FIRM</name>
<protein>
    <submittedName>
        <fullName evidence="13">Methyl-accepting chemotaxis sensory transducer with Cache sensor</fullName>
    </submittedName>
</protein>
<evidence type="ECO:0000256" key="1">
    <source>
        <dbReference type="ARBA" id="ARBA00004651"/>
    </source>
</evidence>
<dbReference type="CDD" id="cd18773">
    <property type="entry name" value="PDC1_HK_sensor"/>
    <property type="match status" value="1"/>
</dbReference>
<accession>A0A1I4PQ65</accession>
<dbReference type="PANTHER" id="PTHR32089">
    <property type="entry name" value="METHYL-ACCEPTING CHEMOTAXIS PROTEIN MCPB"/>
    <property type="match status" value="1"/>
</dbReference>
<dbReference type="Gene3D" id="1.10.287.950">
    <property type="entry name" value="Methyl-accepting chemotaxis protein"/>
    <property type="match status" value="1"/>
</dbReference>
<comment type="subcellular location">
    <subcellularLocation>
        <location evidence="1">Cell membrane</location>
        <topology evidence="1">Multi-pass membrane protein</topology>
    </subcellularLocation>
</comment>
<proteinExistence type="inferred from homology"/>
<gene>
    <name evidence="13" type="ORF">SAMN04490355_10695</name>
</gene>
<evidence type="ECO:0000313" key="14">
    <source>
        <dbReference type="Proteomes" id="UP000199520"/>
    </source>
</evidence>
<dbReference type="Pfam" id="PF00672">
    <property type="entry name" value="HAMP"/>
    <property type="match status" value="1"/>
</dbReference>
<dbReference type="GO" id="GO:0005886">
    <property type="term" value="C:plasma membrane"/>
    <property type="evidence" value="ECO:0007669"/>
    <property type="project" value="UniProtKB-SubCell"/>
</dbReference>
<feature type="transmembrane region" description="Helical" evidence="10">
    <location>
        <begin position="273"/>
        <end position="296"/>
    </location>
</feature>
<evidence type="ECO:0000256" key="6">
    <source>
        <dbReference type="ARBA" id="ARBA00023136"/>
    </source>
</evidence>
<dbReference type="PROSITE" id="PS50885">
    <property type="entry name" value="HAMP"/>
    <property type="match status" value="1"/>
</dbReference>
<keyword evidence="2" id="KW-1003">Cell membrane</keyword>
<dbReference type="InterPro" id="IPR004089">
    <property type="entry name" value="MCPsignal_dom"/>
</dbReference>